<dbReference type="AlphaFoldDB" id="A0AAD5TYV0"/>
<evidence type="ECO:0000259" key="4">
    <source>
        <dbReference type="PROSITE" id="PS50405"/>
    </source>
</evidence>
<evidence type="ECO:0000313" key="5">
    <source>
        <dbReference type="EMBL" id="KAJ3216835.1"/>
    </source>
</evidence>
<dbReference type="InterPro" id="IPR036249">
    <property type="entry name" value="Thioredoxin-like_sf"/>
</dbReference>
<evidence type="ECO:0000259" key="3">
    <source>
        <dbReference type="PROSITE" id="PS50404"/>
    </source>
</evidence>
<dbReference type="Gene3D" id="3.40.30.10">
    <property type="entry name" value="Glutaredoxin"/>
    <property type="match status" value="1"/>
</dbReference>
<comment type="caution">
    <text evidence="5">The sequence shown here is derived from an EMBL/GenBank/DDBJ whole genome shotgun (WGS) entry which is preliminary data.</text>
</comment>
<dbReference type="PANTHER" id="PTHR44051:SF8">
    <property type="entry name" value="GLUTATHIONE S-TRANSFERASE GSTA"/>
    <property type="match status" value="1"/>
</dbReference>
<comment type="similarity">
    <text evidence="1 2">Belongs to the GST superfamily.</text>
</comment>
<dbReference type="CDD" id="cd03048">
    <property type="entry name" value="GST_N_Ure2p_like"/>
    <property type="match status" value="1"/>
</dbReference>
<dbReference type="PANTHER" id="PTHR44051">
    <property type="entry name" value="GLUTATHIONE S-TRANSFERASE-RELATED"/>
    <property type="match status" value="1"/>
</dbReference>
<feature type="domain" description="GST N-terminal" evidence="3">
    <location>
        <begin position="1"/>
        <end position="84"/>
    </location>
</feature>
<dbReference type="SFLD" id="SFLDS00019">
    <property type="entry name" value="Glutathione_Transferase_(cytos"/>
    <property type="match status" value="1"/>
</dbReference>
<feature type="domain" description="GST C-terminal" evidence="4">
    <location>
        <begin position="90"/>
        <end position="215"/>
    </location>
</feature>
<dbReference type="EMBL" id="JADGJW010000458">
    <property type="protein sequence ID" value="KAJ3216835.1"/>
    <property type="molecule type" value="Genomic_DNA"/>
</dbReference>
<dbReference type="SFLD" id="SFLDG00358">
    <property type="entry name" value="Main_(cytGST)"/>
    <property type="match status" value="1"/>
</dbReference>
<keyword evidence="6" id="KW-1185">Reference proteome</keyword>
<dbReference type="InterPro" id="IPR010987">
    <property type="entry name" value="Glutathione-S-Trfase_C-like"/>
</dbReference>
<name>A0AAD5TYV0_9FUNG</name>
<dbReference type="Gene3D" id="1.20.1050.10">
    <property type="match status" value="1"/>
</dbReference>
<reference evidence="5" key="1">
    <citation type="submission" date="2020-05" db="EMBL/GenBank/DDBJ databases">
        <title>Phylogenomic resolution of chytrid fungi.</title>
        <authorList>
            <person name="Stajich J.E."/>
            <person name="Amses K."/>
            <person name="Simmons R."/>
            <person name="Seto K."/>
            <person name="Myers J."/>
            <person name="Bonds A."/>
            <person name="Quandt C.A."/>
            <person name="Barry K."/>
            <person name="Liu P."/>
            <person name="Grigoriev I."/>
            <person name="Longcore J.E."/>
            <person name="James T.Y."/>
        </authorList>
    </citation>
    <scope>NUCLEOTIDE SEQUENCE</scope>
    <source>
        <strain evidence="5">JEL0476</strain>
    </source>
</reference>
<evidence type="ECO:0000256" key="1">
    <source>
        <dbReference type="ARBA" id="ARBA00007409"/>
    </source>
</evidence>
<dbReference type="InterPro" id="IPR036282">
    <property type="entry name" value="Glutathione-S-Trfase_C_sf"/>
</dbReference>
<organism evidence="5 6">
    <name type="scientific">Clydaea vesicula</name>
    <dbReference type="NCBI Taxonomy" id="447962"/>
    <lineage>
        <taxon>Eukaryota</taxon>
        <taxon>Fungi</taxon>
        <taxon>Fungi incertae sedis</taxon>
        <taxon>Chytridiomycota</taxon>
        <taxon>Chytridiomycota incertae sedis</taxon>
        <taxon>Chytridiomycetes</taxon>
        <taxon>Lobulomycetales</taxon>
        <taxon>Lobulomycetaceae</taxon>
        <taxon>Clydaea</taxon>
    </lineage>
</organism>
<dbReference type="InterPro" id="IPR040079">
    <property type="entry name" value="Glutathione_S-Trfase"/>
</dbReference>
<dbReference type="SUPFAM" id="SSF52833">
    <property type="entry name" value="Thioredoxin-like"/>
    <property type="match status" value="1"/>
</dbReference>
<evidence type="ECO:0000313" key="6">
    <source>
        <dbReference type="Proteomes" id="UP001211065"/>
    </source>
</evidence>
<dbReference type="SFLD" id="SFLDG01151">
    <property type="entry name" value="Main.2:_Nu-like"/>
    <property type="match status" value="1"/>
</dbReference>
<proteinExistence type="inferred from homology"/>
<sequence length="244" mass="28083">MLTLYTATTPNGWKVSIFLEELKSVYGLDYNVIKVDMGKFEQKEESFLKMNPNGRIPTIDDDGFFVFESAAILYYLAEKYDTKNLFFPAEFEKRVKVMELLFFQMSAQGPMQGQSNHFLRYAPEDIPYAKNRYQSETKRIYNVYERILKDQLYLAGNEYTIADMCTIGWAASATWAGVELTKDEYPNVVNWIERVRSRPAVESGLSIPTRNELIFGDWSKAESAAEAGKKMIKDQIENSSKSLL</sequence>
<dbReference type="PROSITE" id="PS50405">
    <property type="entry name" value="GST_CTER"/>
    <property type="match status" value="1"/>
</dbReference>
<dbReference type="Proteomes" id="UP001211065">
    <property type="component" value="Unassembled WGS sequence"/>
</dbReference>
<dbReference type="SUPFAM" id="SSF47616">
    <property type="entry name" value="GST C-terminal domain-like"/>
    <property type="match status" value="1"/>
</dbReference>
<evidence type="ECO:0000256" key="2">
    <source>
        <dbReference type="RuleBase" id="RU003494"/>
    </source>
</evidence>
<protein>
    <recommendedName>
        <fullName evidence="7">Glutathione S-transferase</fullName>
    </recommendedName>
</protein>
<dbReference type="InterPro" id="IPR004046">
    <property type="entry name" value="GST_C"/>
</dbReference>
<gene>
    <name evidence="5" type="ORF">HK099_005704</name>
</gene>
<dbReference type="PROSITE" id="PS50404">
    <property type="entry name" value="GST_NTER"/>
    <property type="match status" value="1"/>
</dbReference>
<dbReference type="InterPro" id="IPR004045">
    <property type="entry name" value="Glutathione_S-Trfase_N"/>
</dbReference>
<dbReference type="Pfam" id="PF02798">
    <property type="entry name" value="GST_N"/>
    <property type="match status" value="1"/>
</dbReference>
<accession>A0AAD5TYV0</accession>
<dbReference type="Pfam" id="PF00043">
    <property type="entry name" value="GST_C"/>
    <property type="match status" value="1"/>
</dbReference>
<evidence type="ECO:0008006" key="7">
    <source>
        <dbReference type="Google" id="ProtNLM"/>
    </source>
</evidence>